<dbReference type="AlphaFoldDB" id="A0A2P4WWF7"/>
<gene>
    <name evidence="2" type="ORF">PHPALM_37831</name>
</gene>
<dbReference type="EMBL" id="NCKW01020604">
    <property type="protein sequence ID" value="POM57628.1"/>
    <property type="molecule type" value="Genomic_DNA"/>
</dbReference>
<name>A0A2P4WWF7_9STRA</name>
<evidence type="ECO:0000313" key="3">
    <source>
        <dbReference type="Proteomes" id="UP000237271"/>
    </source>
</evidence>
<proteinExistence type="predicted"/>
<feature type="region of interest" description="Disordered" evidence="1">
    <location>
        <begin position="105"/>
        <end position="139"/>
    </location>
</feature>
<organism evidence="2 3">
    <name type="scientific">Phytophthora palmivora</name>
    <dbReference type="NCBI Taxonomy" id="4796"/>
    <lineage>
        <taxon>Eukaryota</taxon>
        <taxon>Sar</taxon>
        <taxon>Stramenopiles</taxon>
        <taxon>Oomycota</taxon>
        <taxon>Peronosporomycetes</taxon>
        <taxon>Peronosporales</taxon>
        <taxon>Peronosporaceae</taxon>
        <taxon>Phytophthora</taxon>
    </lineage>
</organism>
<dbReference type="Proteomes" id="UP000237271">
    <property type="component" value="Unassembled WGS sequence"/>
</dbReference>
<protein>
    <submittedName>
        <fullName evidence="2">Uncharacterized protein</fullName>
    </submittedName>
</protein>
<dbReference type="OrthoDB" id="66085at2759"/>
<comment type="caution">
    <text evidence="2">The sequence shown here is derived from an EMBL/GenBank/DDBJ whole genome shotgun (WGS) entry which is preliminary data.</text>
</comment>
<evidence type="ECO:0000313" key="2">
    <source>
        <dbReference type="EMBL" id="POM57628.1"/>
    </source>
</evidence>
<sequence length="283" mass="31779">MTTRKIAFSPSKEAVSPIAKLQHELPHALGHEMKNTGRCSFDAQDRFAAFEQALAGEATLSASPRKRDIRRLTPTYRSPREAERYPPFATAGAKSAVAARFELATRAAQQNSPTTRTPYRPPSDHEFRDSTSPLKWAPQANGRDFQTKFALPSNQDIRRRTARDQEGFFGAAPGEDVFSLPLSPPFQHQLQRQEQHQQTIKAQTARSPPKTSPGKPEFTSRVTHTSCKSANKALRLEIVLDQEGLLPQLQEIRQHRYRDETKPPVPFLTSFRPASPLQPMSSE</sequence>
<reference evidence="2 3" key="1">
    <citation type="journal article" date="2017" name="Genome Biol. Evol.">
        <title>Phytophthora megakarya and P. palmivora, closely related causal agents of cacao black pod rot, underwent increases in genome sizes and gene numbers by different mechanisms.</title>
        <authorList>
            <person name="Ali S.S."/>
            <person name="Shao J."/>
            <person name="Lary D.J."/>
            <person name="Kronmiller B."/>
            <person name="Shen D."/>
            <person name="Strem M.D."/>
            <person name="Amoako-Attah I."/>
            <person name="Akrofi A.Y."/>
            <person name="Begoude B.A."/>
            <person name="Ten Hoopen G.M."/>
            <person name="Coulibaly K."/>
            <person name="Kebe B.I."/>
            <person name="Melnick R.L."/>
            <person name="Guiltinan M.J."/>
            <person name="Tyler B.M."/>
            <person name="Meinhardt L.W."/>
            <person name="Bailey B.A."/>
        </authorList>
    </citation>
    <scope>NUCLEOTIDE SEQUENCE [LARGE SCALE GENOMIC DNA]</scope>
    <source>
        <strain evidence="3">sbr112.9</strain>
    </source>
</reference>
<feature type="region of interest" description="Disordered" evidence="1">
    <location>
        <begin position="254"/>
        <end position="283"/>
    </location>
</feature>
<accession>A0A2P4WWF7</accession>
<keyword evidence="3" id="KW-1185">Reference proteome</keyword>
<feature type="region of interest" description="Disordered" evidence="1">
    <location>
        <begin position="181"/>
        <end position="224"/>
    </location>
</feature>
<evidence type="ECO:0000256" key="1">
    <source>
        <dbReference type="SAM" id="MobiDB-lite"/>
    </source>
</evidence>
<feature type="compositionally biased region" description="Low complexity" evidence="1">
    <location>
        <begin position="187"/>
        <end position="198"/>
    </location>
</feature>